<dbReference type="RefSeq" id="WP_284207676.1">
    <property type="nucleotide sequence ID" value="NZ_BSSU01000008.1"/>
</dbReference>
<name>A0ABQ6H6E7_9GAMM</name>
<keyword evidence="2" id="KW-1185">Reference proteome</keyword>
<dbReference type="InterPro" id="IPR009858">
    <property type="entry name" value="DUF1415"/>
</dbReference>
<reference evidence="1 2" key="1">
    <citation type="submission" date="2023-03" db="EMBL/GenBank/DDBJ databases">
        <title>Draft genome sequence of Thalassotalea eurytherma JCM 18482T.</title>
        <authorList>
            <person name="Sawabe T."/>
        </authorList>
    </citation>
    <scope>NUCLEOTIDE SEQUENCE [LARGE SCALE GENOMIC DNA]</scope>
    <source>
        <strain evidence="1 2">JCM 18482</strain>
    </source>
</reference>
<gene>
    <name evidence="1" type="ORF">theurythT_17670</name>
</gene>
<evidence type="ECO:0000313" key="2">
    <source>
        <dbReference type="Proteomes" id="UP001157133"/>
    </source>
</evidence>
<protein>
    <submittedName>
        <fullName evidence="1">DUF1415 domain-containing protein</fullName>
    </submittedName>
</protein>
<dbReference type="Proteomes" id="UP001157133">
    <property type="component" value="Unassembled WGS sequence"/>
</dbReference>
<dbReference type="EMBL" id="BSSU01000008">
    <property type="protein sequence ID" value="GLX82315.1"/>
    <property type="molecule type" value="Genomic_DNA"/>
</dbReference>
<sequence>MSLKFLPSHQPVIDVTKHWLFDIVIGLNFCPFAKKEWLNNTIGYCVDDAAAITPAIDHLLTQCDNMASNNQIETSLMIYSKGFSDFDEYLDLLDLAQQYLINAGFEGVFQLASFHPHYCFDGLTDDDVENYTNRSPYPMLHIIREESMAKVLSVYKNPEQIPEDNMVIAKDKGTAFFQQYLLNKDD</sequence>
<organism evidence="1 2">
    <name type="scientific">Thalassotalea eurytherma</name>
    <dbReference type="NCBI Taxonomy" id="1144278"/>
    <lineage>
        <taxon>Bacteria</taxon>
        <taxon>Pseudomonadati</taxon>
        <taxon>Pseudomonadota</taxon>
        <taxon>Gammaproteobacteria</taxon>
        <taxon>Alteromonadales</taxon>
        <taxon>Colwelliaceae</taxon>
        <taxon>Thalassotalea</taxon>
    </lineage>
</organism>
<proteinExistence type="predicted"/>
<accession>A0ABQ6H6E7</accession>
<dbReference type="Pfam" id="PF07209">
    <property type="entry name" value="DUF1415"/>
    <property type="match status" value="1"/>
</dbReference>
<comment type="caution">
    <text evidence="1">The sequence shown here is derived from an EMBL/GenBank/DDBJ whole genome shotgun (WGS) entry which is preliminary data.</text>
</comment>
<evidence type="ECO:0000313" key="1">
    <source>
        <dbReference type="EMBL" id="GLX82315.1"/>
    </source>
</evidence>